<feature type="chain" id="PRO_5001490710" evidence="2">
    <location>
        <begin position="19"/>
        <end position="78"/>
    </location>
</feature>
<evidence type="ECO:0000313" key="3">
    <source>
        <dbReference type="EMBL" id="EYC26697.1"/>
    </source>
</evidence>
<accession>A0A016VI52</accession>
<feature type="region of interest" description="Disordered" evidence="1">
    <location>
        <begin position="30"/>
        <end position="78"/>
    </location>
</feature>
<feature type="signal peptide" evidence="2">
    <location>
        <begin position="1"/>
        <end position="18"/>
    </location>
</feature>
<keyword evidence="4" id="KW-1185">Reference proteome</keyword>
<protein>
    <submittedName>
        <fullName evidence="3">Uncharacterized protein</fullName>
    </submittedName>
</protein>
<evidence type="ECO:0000256" key="2">
    <source>
        <dbReference type="SAM" id="SignalP"/>
    </source>
</evidence>
<reference evidence="4" key="1">
    <citation type="journal article" date="2015" name="Nat. Genet.">
        <title>The genome and transcriptome of the zoonotic hookworm Ancylostoma ceylanicum identify infection-specific gene families.</title>
        <authorList>
            <person name="Schwarz E.M."/>
            <person name="Hu Y."/>
            <person name="Antoshechkin I."/>
            <person name="Miller M.M."/>
            <person name="Sternberg P.W."/>
            <person name="Aroian R.V."/>
        </authorList>
    </citation>
    <scope>NUCLEOTIDE SEQUENCE</scope>
    <source>
        <strain evidence="4">HY135</strain>
    </source>
</reference>
<dbReference type="AlphaFoldDB" id="A0A016VI52"/>
<evidence type="ECO:0000256" key="1">
    <source>
        <dbReference type="SAM" id="MobiDB-lite"/>
    </source>
</evidence>
<name>A0A016VI52_9BILA</name>
<sequence>MRPLSTIVFCCVLVAVFARPQSSVEDFEAELKADEDQSRRASAHPGMSNAEMFATPGPHRGTFNPLHHTKRSDDQEEP</sequence>
<feature type="compositionally biased region" description="Basic and acidic residues" evidence="1">
    <location>
        <begin position="30"/>
        <end position="39"/>
    </location>
</feature>
<keyword evidence="2" id="KW-0732">Signal</keyword>
<dbReference type="EMBL" id="JARK01001346">
    <property type="protein sequence ID" value="EYC26697.1"/>
    <property type="molecule type" value="Genomic_DNA"/>
</dbReference>
<comment type="caution">
    <text evidence="3">The sequence shown here is derived from an EMBL/GenBank/DDBJ whole genome shotgun (WGS) entry which is preliminary data.</text>
</comment>
<evidence type="ECO:0000313" key="4">
    <source>
        <dbReference type="Proteomes" id="UP000024635"/>
    </source>
</evidence>
<organism evidence="3 4">
    <name type="scientific">Ancylostoma ceylanicum</name>
    <dbReference type="NCBI Taxonomy" id="53326"/>
    <lineage>
        <taxon>Eukaryota</taxon>
        <taxon>Metazoa</taxon>
        <taxon>Ecdysozoa</taxon>
        <taxon>Nematoda</taxon>
        <taxon>Chromadorea</taxon>
        <taxon>Rhabditida</taxon>
        <taxon>Rhabditina</taxon>
        <taxon>Rhabditomorpha</taxon>
        <taxon>Strongyloidea</taxon>
        <taxon>Ancylostomatidae</taxon>
        <taxon>Ancylostomatinae</taxon>
        <taxon>Ancylostoma</taxon>
    </lineage>
</organism>
<dbReference type="Proteomes" id="UP000024635">
    <property type="component" value="Unassembled WGS sequence"/>
</dbReference>
<gene>
    <name evidence="3" type="primary">Acey_s0010.g918</name>
    <name evidence="3" type="ORF">Y032_0010g918</name>
</gene>
<proteinExistence type="predicted"/>